<dbReference type="PANTHER" id="PTHR33991">
    <property type="entry name" value="DNA REPAIR PROTEIN RECO"/>
    <property type="match status" value="1"/>
</dbReference>
<dbReference type="STRING" id="913024.SAMN05421741_102203"/>
<dbReference type="Pfam" id="PF11967">
    <property type="entry name" value="RecO_N"/>
    <property type="match status" value="1"/>
</dbReference>
<reference evidence="7" key="1">
    <citation type="submission" date="2016-10" db="EMBL/GenBank/DDBJ databases">
        <authorList>
            <person name="Varghese N."/>
            <person name="Submissions S."/>
        </authorList>
    </citation>
    <scope>NUCLEOTIDE SEQUENCE [LARGE SCALE GENOMIC DNA]</scope>
    <source>
        <strain evidence="7">DS-12</strain>
    </source>
</reference>
<dbReference type="EMBL" id="FOVI01000002">
    <property type="protein sequence ID" value="SFN22658.1"/>
    <property type="molecule type" value="Genomic_DNA"/>
</dbReference>
<organism evidence="6 7">
    <name type="scientific">Paenimyroides ummariense</name>
    <dbReference type="NCBI Taxonomy" id="913024"/>
    <lineage>
        <taxon>Bacteria</taxon>
        <taxon>Pseudomonadati</taxon>
        <taxon>Bacteroidota</taxon>
        <taxon>Flavobacteriia</taxon>
        <taxon>Flavobacteriales</taxon>
        <taxon>Flavobacteriaceae</taxon>
        <taxon>Paenimyroides</taxon>
    </lineage>
</organism>
<evidence type="ECO:0000259" key="5">
    <source>
        <dbReference type="Pfam" id="PF11967"/>
    </source>
</evidence>
<dbReference type="GO" id="GO:0006310">
    <property type="term" value="P:DNA recombination"/>
    <property type="evidence" value="ECO:0007669"/>
    <property type="project" value="UniProtKB-UniRule"/>
</dbReference>
<dbReference type="GO" id="GO:0043590">
    <property type="term" value="C:bacterial nucleoid"/>
    <property type="evidence" value="ECO:0007669"/>
    <property type="project" value="TreeGrafter"/>
</dbReference>
<dbReference type="AlphaFoldDB" id="A0A1I4X9M7"/>
<dbReference type="SUPFAM" id="SSF50249">
    <property type="entry name" value="Nucleic acid-binding proteins"/>
    <property type="match status" value="1"/>
</dbReference>
<gene>
    <name evidence="4" type="primary">recO</name>
    <name evidence="6" type="ORF">SAMN05421741_102203</name>
</gene>
<sequence length="236" mass="27782">MQIKTEAIVLSALRYQEKSLIVKCFTQHFGLKTYFVRNAFSAKNKGLNSAYFQPLNQLYIDATHKNKGSLEYINELKLAYPYQTISLEFYKNSVSIFIAEVLSHSIKEEQPNNDLFLFLKTALVWFDEHSFSTDFHLWILINLTKYLGFYPDDSDKDSLYFNPHEGSFTMHYTPNCFNEEETILFRKLFDLSLIDKKVVLTNMQRRSLLKLLLAYYETHIVGFKQIKSIEILSELF</sequence>
<evidence type="ECO:0000256" key="2">
    <source>
        <dbReference type="ARBA" id="ARBA00023172"/>
    </source>
</evidence>
<keyword evidence="7" id="KW-1185">Reference proteome</keyword>
<dbReference type="NCBIfam" id="TIGR00613">
    <property type="entry name" value="reco"/>
    <property type="match status" value="1"/>
</dbReference>
<dbReference type="InterPro" id="IPR003717">
    <property type="entry name" value="RecO"/>
</dbReference>
<feature type="domain" description="DNA replication/recombination mediator RecO N-terminal" evidence="5">
    <location>
        <begin position="1"/>
        <end position="81"/>
    </location>
</feature>
<name>A0A1I4X9M7_9FLAO</name>
<dbReference type="Proteomes" id="UP000199036">
    <property type="component" value="Unassembled WGS sequence"/>
</dbReference>
<dbReference type="GO" id="GO:0006302">
    <property type="term" value="P:double-strand break repair"/>
    <property type="evidence" value="ECO:0007669"/>
    <property type="project" value="TreeGrafter"/>
</dbReference>
<evidence type="ECO:0000256" key="3">
    <source>
        <dbReference type="ARBA" id="ARBA00023204"/>
    </source>
</evidence>
<dbReference type="Pfam" id="PF02565">
    <property type="entry name" value="RecO_C"/>
    <property type="match status" value="1"/>
</dbReference>
<proteinExistence type="inferred from homology"/>
<keyword evidence="3 4" id="KW-0234">DNA repair</keyword>
<evidence type="ECO:0000256" key="1">
    <source>
        <dbReference type="ARBA" id="ARBA00022763"/>
    </source>
</evidence>
<comment type="function">
    <text evidence="4">Involved in DNA repair and RecF pathway recombination.</text>
</comment>
<dbReference type="RefSeq" id="WP_091518680.1">
    <property type="nucleotide sequence ID" value="NZ_FOVI01000002.1"/>
</dbReference>
<dbReference type="Gene3D" id="2.40.50.140">
    <property type="entry name" value="Nucleic acid-binding proteins"/>
    <property type="match status" value="1"/>
</dbReference>
<protein>
    <recommendedName>
        <fullName evidence="4">DNA repair protein RecO</fullName>
    </recommendedName>
    <alternativeName>
        <fullName evidence="4">Recombination protein O</fullName>
    </alternativeName>
</protein>
<keyword evidence="2 4" id="KW-0233">DNA recombination</keyword>
<comment type="similarity">
    <text evidence="4">Belongs to the RecO family.</text>
</comment>
<dbReference type="SUPFAM" id="SSF57863">
    <property type="entry name" value="ArfGap/RecO-like zinc finger"/>
    <property type="match status" value="1"/>
</dbReference>
<keyword evidence="1 4" id="KW-0227">DNA damage</keyword>
<evidence type="ECO:0000256" key="4">
    <source>
        <dbReference type="HAMAP-Rule" id="MF_00201"/>
    </source>
</evidence>
<dbReference type="HAMAP" id="MF_00201">
    <property type="entry name" value="RecO"/>
    <property type="match status" value="1"/>
</dbReference>
<dbReference type="InterPro" id="IPR037278">
    <property type="entry name" value="ARFGAP/RecO"/>
</dbReference>
<dbReference type="PANTHER" id="PTHR33991:SF1">
    <property type="entry name" value="DNA REPAIR PROTEIN RECO"/>
    <property type="match status" value="1"/>
</dbReference>
<dbReference type="InterPro" id="IPR022572">
    <property type="entry name" value="DNA_rep/recomb_RecO_N"/>
</dbReference>
<evidence type="ECO:0000313" key="6">
    <source>
        <dbReference type="EMBL" id="SFN22658.1"/>
    </source>
</evidence>
<evidence type="ECO:0000313" key="7">
    <source>
        <dbReference type="Proteomes" id="UP000199036"/>
    </source>
</evidence>
<accession>A0A1I4X9M7</accession>
<dbReference type="InterPro" id="IPR012340">
    <property type="entry name" value="NA-bd_OB-fold"/>
</dbReference>
<dbReference type="OrthoDB" id="9789152at2"/>